<organism evidence="1 2">
    <name type="scientific">Mytilus galloprovincialis</name>
    <name type="common">Mediterranean mussel</name>
    <dbReference type="NCBI Taxonomy" id="29158"/>
    <lineage>
        <taxon>Eukaryota</taxon>
        <taxon>Metazoa</taxon>
        <taxon>Spiralia</taxon>
        <taxon>Lophotrochozoa</taxon>
        <taxon>Mollusca</taxon>
        <taxon>Bivalvia</taxon>
        <taxon>Autobranchia</taxon>
        <taxon>Pteriomorphia</taxon>
        <taxon>Mytilida</taxon>
        <taxon>Mytiloidea</taxon>
        <taxon>Mytilidae</taxon>
        <taxon>Mytilinae</taxon>
        <taxon>Mytilus</taxon>
    </lineage>
</organism>
<accession>A0A8B6G1U9</accession>
<gene>
    <name evidence="1" type="ORF">MGAL_10B048120</name>
</gene>
<reference evidence="1" key="1">
    <citation type="submission" date="2018-11" db="EMBL/GenBank/DDBJ databases">
        <authorList>
            <person name="Alioto T."/>
            <person name="Alioto T."/>
        </authorList>
    </citation>
    <scope>NUCLEOTIDE SEQUENCE</scope>
</reference>
<evidence type="ECO:0000313" key="2">
    <source>
        <dbReference type="Proteomes" id="UP000596742"/>
    </source>
</evidence>
<protein>
    <submittedName>
        <fullName evidence="1">Uncharacterized protein</fullName>
    </submittedName>
</protein>
<dbReference type="SUPFAM" id="SSF101898">
    <property type="entry name" value="NHL repeat"/>
    <property type="match status" value="1"/>
</dbReference>
<keyword evidence="2" id="KW-1185">Reference proteome</keyword>
<dbReference type="EMBL" id="UYJE01007731">
    <property type="protein sequence ID" value="VDI57484.1"/>
    <property type="molecule type" value="Genomic_DNA"/>
</dbReference>
<dbReference type="AlphaFoldDB" id="A0A8B6G1U9"/>
<comment type="caution">
    <text evidence="1">The sequence shown here is derived from an EMBL/GenBank/DDBJ whole genome shotgun (WGS) entry which is preliminary data.</text>
</comment>
<dbReference type="Proteomes" id="UP000596742">
    <property type="component" value="Unassembled WGS sequence"/>
</dbReference>
<proteinExistence type="predicted"/>
<evidence type="ECO:0000313" key="1">
    <source>
        <dbReference type="EMBL" id="VDI57484.1"/>
    </source>
</evidence>
<sequence length="133" mass="14946">MRIEQLQSVLKTKFAILIPLDGRVNITGCQVLFDGQFLLLDQINRRLMNFNTDGVHIKDITFDRIPFDICLFGDQTVVVSILDKNQILLVDIENSLILKSFPVEGSCNGLDSNGETLIVRLQDKGIVIITDID</sequence>
<name>A0A8B6G1U9_MYTGA</name>
<dbReference type="OrthoDB" id="6087281at2759"/>